<dbReference type="EMBL" id="MCFA01000042">
    <property type="protein sequence ID" value="ORY13378.1"/>
    <property type="molecule type" value="Genomic_DNA"/>
</dbReference>
<gene>
    <name evidence="2" type="ORF">BCR34DRAFT_562123</name>
</gene>
<organism evidence="2 3">
    <name type="scientific">Clohesyomyces aquaticus</name>
    <dbReference type="NCBI Taxonomy" id="1231657"/>
    <lineage>
        <taxon>Eukaryota</taxon>
        <taxon>Fungi</taxon>
        <taxon>Dikarya</taxon>
        <taxon>Ascomycota</taxon>
        <taxon>Pezizomycotina</taxon>
        <taxon>Dothideomycetes</taxon>
        <taxon>Pleosporomycetidae</taxon>
        <taxon>Pleosporales</taxon>
        <taxon>Lindgomycetaceae</taxon>
        <taxon>Clohesyomyces</taxon>
    </lineage>
</organism>
<feature type="domain" description="2EXR" evidence="1">
    <location>
        <begin position="12"/>
        <end position="83"/>
    </location>
</feature>
<dbReference type="AlphaFoldDB" id="A0A1Y1ZT29"/>
<dbReference type="Proteomes" id="UP000193144">
    <property type="component" value="Unassembled WGS sequence"/>
</dbReference>
<accession>A0A1Y1ZT29</accession>
<evidence type="ECO:0000259" key="1">
    <source>
        <dbReference type="Pfam" id="PF20150"/>
    </source>
</evidence>
<sequence length="247" mass="28627">MVLPPKEANRSSFMSLPAEIRLMIYEFLPIRTRHYTARKPLRADIDSAGEPVSFPTLVIKSMLGVSILATCRLIRKEALPVLKPKLEELKNHTASIILDNNLSYGGEVAFRDIVGRFRWHAFHVSAFDKDDLKAFARLVNKQIRCFPSERATLHIGIKTQNPESRWQEFQHICHCLIAYIHMKVSDDRNIAIDIQFRPILGEGEKLMRPTERHGDFKPFSSKRLDYGRGKSITWEEWNDQWAEGERL</sequence>
<dbReference type="Pfam" id="PF20150">
    <property type="entry name" value="2EXR"/>
    <property type="match status" value="1"/>
</dbReference>
<evidence type="ECO:0000313" key="3">
    <source>
        <dbReference type="Proteomes" id="UP000193144"/>
    </source>
</evidence>
<dbReference type="OrthoDB" id="3798190at2759"/>
<proteinExistence type="predicted"/>
<protein>
    <recommendedName>
        <fullName evidence="1">2EXR domain-containing protein</fullName>
    </recommendedName>
</protein>
<reference evidence="2 3" key="1">
    <citation type="submission" date="2016-07" db="EMBL/GenBank/DDBJ databases">
        <title>Pervasive Adenine N6-methylation of Active Genes in Fungi.</title>
        <authorList>
            <consortium name="DOE Joint Genome Institute"/>
            <person name="Mondo S.J."/>
            <person name="Dannebaum R.O."/>
            <person name="Kuo R.C."/>
            <person name="Labutti K."/>
            <person name="Haridas S."/>
            <person name="Kuo A."/>
            <person name="Salamov A."/>
            <person name="Ahrendt S.R."/>
            <person name="Lipzen A."/>
            <person name="Sullivan W."/>
            <person name="Andreopoulos W.B."/>
            <person name="Clum A."/>
            <person name="Lindquist E."/>
            <person name="Daum C."/>
            <person name="Ramamoorthy G.K."/>
            <person name="Gryganskyi A."/>
            <person name="Culley D."/>
            <person name="Magnuson J.K."/>
            <person name="James T.Y."/>
            <person name="O'Malley M.A."/>
            <person name="Stajich J.E."/>
            <person name="Spatafora J.W."/>
            <person name="Visel A."/>
            <person name="Grigoriev I.V."/>
        </authorList>
    </citation>
    <scope>NUCLEOTIDE SEQUENCE [LARGE SCALE GENOMIC DNA]</scope>
    <source>
        <strain evidence="2 3">CBS 115471</strain>
    </source>
</reference>
<dbReference type="InterPro" id="IPR045518">
    <property type="entry name" value="2EXR"/>
</dbReference>
<keyword evidence="3" id="KW-1185">Reference proteome</keyword>
<name>A0A1Y1ZT29_9PLEO</name>
<evidence type="ECO:0000313" key="2">
    <source>
        <dbReference type="EMBL" id="ORY13378.1"/>
    </source>
</evidence>
<comment type="caution">
    <text evidence="2">The sequence shown here is derived from an EMBL/GenBank/DDBJ whole genome shotgun (WGS) entry which is preliminary data.</text>
</comment>